<evidence type="ECO:0000313" key="5">
    <source>
        <dbReference type="Proteomes" id="UP000285768"/>
    </source>
</evidence>
<organism evidence="4 5">
    <name type="scientific">Leucobacter muris</name>
    <dbReference type="NCBI Taxonomy" id="1935379"/>
    <lineage>
        <taxon>Bacteria</taxon>
        <taxon>Bacillati</taxon>
        <taxon>Actinomycetota</taxon>
        <taxon>Actinomycetes</taxon>
        <taxon>Micrococcales</taxon>
        <taxon>Microbacteriaceae</taxon>
        <taxon>Leucobacter</taxon>
    </lineage>
</organism>
<dbReference type="InterPro" id="IPR057326">
    <property type="entry name" value="KR_dom"/>
</dbReference>
<dbReference type="PANTHER" id="PTHR43477:SF1">
    <property type="entry name" value="DIHYDROANTICAPSIN 7-DEHYDROGENASE"/>
    <property type="match status" value="1"/>
</dbReference>
<evidence type="ECO:0000256" key="2">
    <source>
        <dbReference type="ARBA" id="ARBA00023002"/>
    </source>
</evidence>
<dbReference type="SUPFAM" id="SSF51735">
    <property type="entry name" value="NAD(P)-binding Rossmann-fold domains"/>
    <property type="match status" value="1"/>
</dbReference>
<keyword evidence="5" id="KW-1185">Reference proteome</keyword>
<evidence type="ECO:0000256" key="1">
    <source>
        <dbReference type="ARBA" id="ARBA00006484"/>
    </source>
</evidence>
<dbReference type="EMBL" id="CP035037">
    <property type="protein sequence ID" value="QAB16827.1"/>
    <property type="molecule type" value="Genomic_DNA"/>
</dbReference>
<dbReference type="InterPro" id="IPR020904">
    <property type="entry name" value="Sc_DH/Rdtase_CS"/>
</dbReference>
<dbReference type="InterPro" id="IPR036291">
    <property type="entry name" value="NAD(P)-bd_dom_sf"/>
</dbReference>
<dbReference type="PANTHER" id="PTHR43477">
    <property type="entry name" value="DIHYDROANTICAPSIN 7-DEHYDROGENASE"/>
    <property type="match status" value="1"/>
</dbReference>
<name>A0ABX5QCN8_9MICO</name>
<dbReference type="InterPro" id="IPR051122">
    <property type="entry name" value="SDR_DHRS6-like"/>
</dbReference>
<reference evidence="4 5" key="1">
    <citation type="submission" date="2019-01" db="EMBL/GenBank/DDBJ databases">
        <title>Leucobacter muris sp. nov. isolated from the nose of a laboratory mouse.</title>
        <authorList>
            <person name="Benga L."/>
            <person name="Sproeer C."/>
            <person name="Schumann P."/>
            <person name="Verbarg S."/>
            <person name="Bunk B."/>
            <person name="Engelhardt E."/>
            <person name="Benten P.M."/>
            <person name="Sager M."/>
        </authorList>
    </citation>
    <scope>NUCLEOTIDE SEQUENCE [LARGE SCALE GENOMIC DNA]</scope>
    <source>
        <strain evidence="4 5">DSM 101948</strain>
    </source>
</reference>
<dbReference type="SMART" id="SM00822">
    <property type="entry name" value="PKS_KR"/>
    <property type="match status" value="1"/>
</dbReference>
<comment type="similarity">
    <text evidence="1">Belongs to the short-chain dehydrogenases/reductases (SDR) family.</text>
</comment>
<dbReference type="PROSITE" id="PS00061">
    <property type="entry name" value="ADH_SHORT"/>
    <property type="match status" value="1"/>
</dbReference>
<evidence type="ECO:0000259" key="3">
    <source>
        <dbReference type="SMART" id="SM00822"/>
    </source>
</evidence>
<keyword evidence="2" id="KW-0560">Oxidoreductase</keyword>
<dbReference type="PRINTS" id="PR00081">
    <property type="entry name" value="GDHRDH"/>
</dbReference>
<dbReference type="Gene3D" id="3.40.50.720">
    <property type="entry name" value="NAD(P)-binding Rossmann-like Domain"/>
    <property type="match status" value="1"/>
</dbReference>
<gene>
    <name evidence="4" type="ORF">Leucomu_01755</name>
</gene>
<dbReference type="Proteomes" id="UP000285768">
    <property type="component" value="Chromosome"/>
</dbReference>
<proteinExistence type="inferred from homology"/>
<sequence>MIDFLQLRDRALLITGASSGIGRATAVLASRAGARVVLVARRRDALEQTASMLDGEGHLLLPFDLSEHAGYAGLMREAVEAVGPLDGLLHAAGAHATTPLRATSAKQIASLFETNVTSSVLLTKAFRGPKVRAERASVVLMSSAVGLVGEAGVSVYAATKAAVSSLGRSLSLELAHERIRVNSVAAGIVETALTEELRRKVGQAAWQSIEAEHPMGIGSADDVANAVLFLLSDASRWVTGTTLVVDGGYTAH</sequence>
<feature type="domain" description="Ketoreductase" evidence="3">
    <location>
        <begin position="10"/>
        <end position="192"/>
    </location>
</feature>
<dbReference type="Pfam" id="PF13561">
    <property type="entry name" value="adh_short_C2"/>
    <property type="match status" value="1"/>
</dbReference>
<protein>
    <submittedName>
        <fullName evidence="4">SDR family oxidoreductase</fullName>
    </submittedName>
</protein>
<dbReference type="RefSeq" id="WP_128386148.1">
    <property type="nucleotide sequence ID" value="NZ_CP035037.1"/>
</dbReference>
<accession>A0ABX5QCN8</accession>
<evidence type="ECO:0000313" key="4">
    <source>
        <dbReference type="EMBL" id="QAB16827.1"/>
    </source>
</evidence>
<dbReference type="CDD" id="cd05233">
    <property type="entry name" value="SDR_c"/>
    <property type="match status" value="1"/>
</dbReference>
<dbReference type="InterPro" id="IPR002347">
    <property type="entry name" value="SDR_fam"/>
</dbReference>